<dbReference type="Gene3D" id="1.10.10.1400">
    <property type="entry name" value="Terminase, small subunit, N-terminal DNA-binding domain, HTH motif"/>
    <property type="match status" value="1"/>
</dbReference>
<dbReference type="GO" id="GO:0051276">
    <property type="term" value="P:chromosome organization"/>
    <property type="evidence" value="ECO:0007669"/>
    <property type="project" value="InterPro"/>
</dbReference>
<dbReference type="InParanoid" id="D6Z661"/>
<protein>
    <submittedName>
        <fullName evidence="3">Terminase small subunit</fullName>
    </submittedName>
</protein>
<evidence type="ECO:0000313" key="3">
    <source>
        <dbReference type="EMBL" id="ADH86826.1"/>
    </source>
</evidence>
<evidence type="ECO:0000256" key="1">
    <source>
        <dbReference type="ARBA" id="ARBA00022612"/>
    </source>
</evidence>
<dbReference type="InterPro" id="IPR038713">
    <property type="entry name" value="Terminase_Gp1_N_sf"/>
</dbReference>
<organism evidence="3 4">
    <name type="scientific">Desulfurivibrio alkaliphilus (strain DSM 19089 / UNIQEM U267 / AHT2)</name>
    <dbReference type="NCBI Taxonomy" id="589865"/>
    <lineage>
        <taxon>Bacteria</taxon>
        <taxon>Pseudomonadati</taxon>
        <taxon>Thermodesulfobacteriota</taxon>
        <taxon>Desulfobulbia</taxon>
        <taxon>Desulfobulbales</taxon>
        <taxon>Desulfobulbaceae</taxon>
        <taxon>Desulfurivibrio</taxon>
    </lineage>
</organism>
<dbReference type="PANTHER" id="PTHR41328">
    <property type="entry name" value="TERMINASE SMALL SUBUNIT-RELATED"/>
    <property type="match status" value="1"/>
</dbReference>
<dbReference type="InterPro" id="IPR005335">
    <property type="entry name" value="Terminase_ssu"/>
</dbReference>
<evidence type="ECO:0000256" key="2">
    <source>
        <dbReference type="ARBA" id="ARBA00023219"/>
    </source>
</evidence>
<reference evidence="4" key="1">
    <citation type="submission" date="2010-02" db="EMBL/GenBank/DDBJ databases">
        <title>Complete sequence of Desulfurivibrio alkaliphilus AHT2.</title>
        <authorList>
            <consortium name="US DOE Joint Genome Institute"/>
            <person name="Pitluck S."/>
            <person name="Chertkov O."/>
            <person name="Detter J.C."/>
            <person name="Han C."/>
            <person name="Tapia R."/>
            <person name="Larimer F."/>
            <person name="Land M."/>
            <person name="Hauser L."/>
            <person name="Kyrpides N."/>
            <person name="Mikhailova N."/>
            <person name="Sorokin D.Y."/>
            <person name="Muyzer G."/>
            <person name="Woyke T."/>
        </authorList>
    </citation>
    <scope>NUCLEOTIDE SEQUENCE [LARGE SCALE GENOMIC DNA]</scope>
    <source>
        <strain evidence="4">DSM 19089 / UNIQEM U267 / AHT2</strain>
    </source>
</reference>
<sequence length="195" mass="21169">MPGKKGVVRSKAGTSRAAAAHRRKLFVEAYIACGGNATEAAIAAGYSVKTATSQGSRLLTEVKVLAMLKERQEEIARRYEVNAETVMKSMAAAIHFDPRKLFDAEGRLKPITALDDDTVLALQSFKLAAPKGTGGEDDIPLHAAEIKWESKATARDQACKILGLYEKDNRQKGQGGDSIYRMSMEELEKIARGEA</sequence>
<dbReference type="Proteomes" id="UP000001508">
    <property type="component" value="Chromosome"/>
</dbReference>
<keyword evidence="2" id="KW-0231">Viral genome packaging</keyword>
<keyword evidence="1" id="KW-1188">Viral release from host cell</keyword>
<dbReference type="OrthoDB" id="8227562at2"/>
<dbReference type="KEGG" id="dak:DaAHT2_2157"/>
<dbReference type="PANTHER" id="PTHR41328:SF2">
    <property type="entry name" value="TERMINASE SMALL SUBUNIT"/>
    <property type="match status" value="1"/>
</dbReference>
<dbReference type="eggNOG" id="COG3728">
    <property type="taxonomic scope" value="Bacteria"/>
</dbReference>
<proteinExistence type="predicted"/>
<dbReference type="HOGENOM" id="CLU_1394360_0_0_7"/>
<dbReference type="Pfam" id="PF03592">
    <property type="entry name" value="Terminase_2"/>
    <property type="match status" value="1"/>
</dbReference>
<name>D6Z661_DESAT</name>
<accession>D6Z661</accession>
<dbReference type="RefSeq" id="WP_013164343.1">
    <property type="nucleotide sequence ID" value="NC_014216.1"/>
</dbReference>
<evidence type="ECO:0000313" key="4">
    <source>
        <dbReference type="Proteomes" id="UP000001508"/>
    </source>
</evidence>
<dbReference type="EMBL" id="CP001940">
    <property type="protein sequence ID" value="ADH86826.1"/>
    <property type="molecule type" value="Genomic_DNA"/>
</dbReference>
<dbReference type="AlphaFoldDB" id="D6Z661"/>
<dbReference type="InterPro" id="IPR052404">
    <property type="entry name" value="SPP1-like_terminase"/>
</dbReference>
<gene>
    <name evidence="3" type="ordered locus">DaAHT2_2157</name>
</gene>
<keyword evidence="4" id="KW-1185">Reference proteome</keyword>